<proteinExistence type="predicted"/>
<dbReference type="FunFam" id="1.50.10.10:FF:000073">
    <property type="entry name" value="Glycogen debranching enzyme, hypothetical (TreX-like)"/>
    <property type="match status" value="1"/>
</dbReference>
<evidence type="ECO:0000259" key="1">
    <source>
        <dbReference type="Pfam" id="PF06202"/>
    </source>
</evidence>
<accession>A0A840ADS8</accession>
<dbReference type="Pfam" id="PF12439">
    <property type="entry name" value="GDE_N"/>
    <property type="match status" value="1"/>
</dbReference>
<dbReference type="Pfam" id="PF06202">
    <property type="entry name" value="GDE_C"/>
    <property type="match status" value="1"/>
</dbReference>
<dbReference type="PANTHER" id="PTHR10569:SF2">
    <property type="entry name" value="GLYCOGEN DEBRANCHING ENZYME"/>
    <property type="match status" value="1"/>
</dbReference>
<dbReference type="Gene3D" id="1.50.10.10">
    <property type="match status" value="1"/>
</dbReference>
<dbReference type="Proteomes" id="UP000553193">
    <property type="component" value="Unassembled WGS sequence"/>
</dbReference>
<evidence type="ECO:0000313" key="3">
    <source>
        <dbReference type="EMBL" id="MBB3899769.1"/>
    </source>
</evidence>
<dbReference type="NCBIfam" id="TIGR01561">
    <property type="entry name" value="gde_arch"/>
    <property type="match status" value="1"/>
</dbReference>
<dbReference type="AlphaFoldDB" id="A0A840ADS8"/>
<gene>
    <name evidence="3" type="ORF">GGQ83_003229</name>
</gene>
<dbReference type="InterPro" id="IPR032790">
    <property type="entry name" value="GDE_C"/>
</dbReference>
<feature type="domain" description="Glycogen debranching enzyme C-terminal" evidence="1">
    <location>
        <begin position="286"/>
        <end position="649"/>
    </location>
</feature>
<keyword evidence="4" id="KW-1185">Reference proteome</keyword>
<name>A0A840ADS8_9PROT</name>
<feature type="domain" description="Glycogen debranching enzyme bacterial and archaeal type N-terminal" evidence="2">
    <location>
        <begin position="20"/>
        <end position="237"/>
    </location>
</feature>
<dbReference type="InterPro" id="IPR008928">
    <property type="entry name" value="6-hairpin_glycosidase_sf"/>
</dbReference>
<organism evidence="3 4">
    <name type="scientific">Roseococcus suduntuyensis</name>
    <dbReference type="NCBI Taxonomy" id="455361"/>
    <lineage>
        <taxon>Bacteria</taxon>
        <taxon>Pseudomonadati</taxon>
        <taxon>Pseudomonadota</taxon>
        <taxon>Alphaproteobacteria</taxon>
        <taxon>Acetobacterales</taxon>
        <taxon>Roseomonadaceae</taxon>
        <taxon>Roseococcus</taxon>
    </lineage>
</organism>
<comment type="caution">
    <text evidence="3">The sequence shown here is derived from an EMBL/GenBank/DDBJ whole genome shotgun (WGS) entry which is preliminary data.</text>
</comment>
<dbReference type="SUPFAM" id="SSF48208">
    <property type="entry name" value="Six-hairpin glycosidases"/>
    <property type="match status" value="1"/>
</dbReference>
<dbReference type="GO" id="GO:0004134">
    <property type="term" value="F:4-alpha-glucanotransferase activity"/>
    <property type="evidence" value="ECO:0007669"/>
    <property type="project" value="InterPro"/>
</dbReference>
<dbReference type="EMBL" id="JACIDJ010000006">
    <property type="protein sequence ID" value="MBB3899769.1"/>
    <property type="molecule type" value="Genomic_DNA"/>
</dbReference>
<dbReference type="InterPro" id="IPR012341">
    <property type="entry name" value="6hp_glycosidase-like_sf"/>
</dbReference>
<reference evidence="3 4" key="1">
    <citation type="submission" date="2020-08" db="EMBL/GenBank/DDBJ databases">
        <title>Genomic Encyclopedia of Type Strains, Phase IV (KMG-IV): sequencing the most valuable type-strain genomes for metagenomic binning, comparative biology and taxonomic classification.</title>
        <authorList>
            <person name="Goeker M."/>
        </authorList>
    </citation>
    <scope>NUCLEOTIDE SEQUENCE [LARGE SCALE GENOMIC DNA]</scope>
    <source>
        <strain evidence="3 4">DSM 19979</strain>
    </source>
</reference>
<dbReference type="InterPro" id="IPR010401">
    <property type="entry name" value="AGL/Gdb1"/>
</dbReference>
<protein>
    <submittedName>
        <fullName evidence="3">Putative glycogen debranching enzyme</fullName>
    </submittedName>
</protein>
<evidence type="ECO:0000313" key="4">
    <source>
        <dbReference type="Proteomes" id="UP000553193"/>
    </source>
</evidence>
<sequence length="665" mass="71793">MTAMILGRDICGEPGAALSREWLVTNGIGGYASGSVVGAPTRGYHGLLVAALEPHPARTLLAAALLEEMEGASGRFELATLNWAGGVTSPQGHRFLDSFRLEGTIPCWRFACGGEVLEKRIWMEAGHNITRVEYRLVRGAGPVRLTLKALVDHRDHHARTTADSWQPEVALGADTARVLAFPGATPLHIAAEGAEAHAGTGWFRGFDLPRERERGLQDRQDHHHAVSFTLTLTPGARAQVVFSAGEAAAPDATALDRARAREAGLLARFTNLHPAAPDWVRQLVLAADQFVIARQDAAGRAGHSVIAGYHWFADWGRDTMISLPGLTLATGRPEIARSVLLTFAGFVDQGMLPNRFPDGGETPEYNTVDATLWFFDAIRKYHAATRDDATLLALLPVMEEIIAWHRRGTRYGIAVDPADGLLRAGEAGVQLTWMDARVNGREITPRIGKPVEVNALWYNALRVMAESLARLGRDASVYAGLAHTAREGFARFWNPEAGHCFDVLDGPDGHDATLRPNQILAASLRPELLPLDRRLAVLAACEGALLGPCGLRSLDPAHPDYRGTYGGDSASRDGGYHQGPVWGWLAGPFIEAHLAAGGSAQVARLRLEAIGRETLRQGLGTLNEIYEGDPPHAPRGCIAQAWSVAEALRAWTLVEAQNETGKARP</sequence>
<dbReference type="InterPro" id="IPR024742">
    <property type="entry name" value="Glycogen_debranch_N"/>
</dbReference>
<dbReference type="InterPro" id="IPR006451">
    <property type="entry name" value="Glycogen_debranch_arc"/>
</dbReference>
<dbReference type="PANTHER" id="PTHR10569">
    <property type="entry name" value="GLYCOGEN DEBRANCHING ENZYME"/>
    <property type="match status" value="1"/>
</dbReference>
<evidence type="ECO:0000259" key="2">
    <source>
        <dbReference type="Pfam" id="PF12439"/>
    </source>
</evidence>
<dbReference type="GO" id="GO:0005980">
    <property type="term" value="P:glycogen catabolic process"/>
    <property type="evidence" value="ECO:0007669"/>
    <property type="project" value="InterPro"/>
</dbReference>
<dbReference type="GO" id="GO:0004135">
    <property type="term" value="F:amylo-alpha-1,6-glucosidase activity"/>
    <property type="evidence" value="ECO:0007669"/>
    <property type="project" value="InterPro"/>
</dbReference>